<dbReference type="Gene3D" id="3.20.20.140">
    <property type="entry name" value="Metal-dependent hydrolases"/>
    <property type="match status" value="1"/>
</dbReference>
<name>A0AAE8MLE8_9HYPO</name>
<dbReference type="EMBL" id="ONZP01000652">
    <property type="protein sequence ID" value="SPJ88910.1"/>
    <property type="molecule type" value="Genomic_DNA"/>
</dbReference>
<evidence type="ECO:0000313" key="1">
    <source>
        <dbReference type="EMBL" id="SPJ88910.1"/>
    </source>
</evidence>
<gene>
    <name evidence="1" type="ORF">FTOL_12805</name>
</gene>
<organism evidence="1 2">
    <name type="scientific">Fusarium torulosum</name>
    <dbReference type="NCBI Taxonomy" id="33205"/>
    <lineage>
        <taxon>Eukaryota</taxon>
        <taxon>Fungi</taxon>
        <taxon>Dikarya</taxon>
        <taxon>Ascomycota</taxon>
        <taxon>Pezizomycotina</taxon>
        <taxon>Sordariomycetes</taxon>
        <taxon>Hypocreomycetidae</taxon>
        <taxon>Hypocreales</taxon>
        <taxon>Nectriaceae</taxon>
        <taxon>Fusarium</taxon>
    </lineage>
</organism>
<reference evidence="1" key="1">
    <citation type="submission" date="2018-03" db="EMBL/GenBank/DDBJ databases">
        <authorList>
            <person name="Guldener U."/>
        </authorList>
    </citation>
    <scope>NUCLEOTIDE SEQUENCE</scope>
</reference>
<dbReference type="AlphaFoldDB" id="A0AAE8MLE8"/>
<evidence type="ECO:0000313" key="2">
    <source>
        <dbReference type="Proteomes" id="UP001187734"/>
    </source>
</evidence>
<comment type="caution">
    <text evidence="1">The sequence shown here is derived from an EMBL/GenBank/DDBJ whole genome shotgun (WGS) entry which is preliminary data.</text>
</comment>
<sequence length="134" mass="14466">MKNDFPSVNLVIFGGEEAPLVAKELAASNIPLILSENQPSPDTFRSKDTAIGPPLTRYVASYLSEAGVKYGLSVAENSFIGSFRIHDLGPEAGWTAKFAHHDENEAIRLITSNIETILGLAPSRDLVVFEGNPL</sequence>
<dbReference type="Proteomes" id="UP001187734">
    <property type="component" value="Unassembled WGS sequence"/>
</dbReference>
<accession>A0AAE8MLE8</accession>
<keyword evidence="2" id="KW-1185">Reference proteome</keyword>
<proteinExistence type="predicted"/>
<protein>
    <submittedName>
        <fullName evidence="1">Uncharacterized protein</fullName>
    </submittedName>
</protein>